<dbReference type="Proteomes" id="UP000037696">
    <property type="component" value="Unassembled WGS sequence"/>
</dbReference>
<evidence type="ECO:0000256" key="5">
    <source>
        <dbReference type="ARBA" id="ARBA00023242"/>
    </source>
</evidence>
<dbReference type="PANTHER" id="PTHR47660:SF2">
    <property type="entry name" value="TRANSCRIPTION FACTOR WITH C2H2 AND ZN(2)-CYS(6) DNA BINDING DOMAIN (EUROFUNG)"/>
    <property type="match status" value="1"/>
</dbReference>
<evidence type="ECO:0000256" key="3">
    <source>
        <dbReference type="ARBA" id="ARBA00023015"/>
    </source>
</evidence>
<keyword evidence="8" id="KW-1185">Reference proteome</keyword>
<name>A0A0M9WE16_9EURO</name>
<accession>A0A0M9WE16</accession>
<evidence type="ECO:0000313" key="8">
    <source>
        <dbReference type="Proteomes" id="UP000037696"/>
    </source>
</evidence>
<keyword evidence="6" id="KW-1133">Transmembrane helix</keyword>
<evidence type="ECO:0000313" key="7">
    <source>
        <dbReference type="EMBL" id="KOS41309.1"/>
    </source>
</evidence>
<keyword evidence="5" id="KW-0539">Nucleus</keyword>
<keyword evidence="6" id="KW-0472">Membrane</keyword>
<dbReference type="EMBL" id="LHQQ01000136">
    <property type="protein sequence ID" value="KOS41309.1"/>
    <property type="molecule type" value="Genomic_DNA"/>
</dbReference>
<protein>
    <recommendedName>
        <fullName evidence="9">Transcription factor domain-containing protein</fullName>
    </recommendedName>
</protein>
<dbReference type="PANTHER" id="PTHR47660">
    <property type="entry name" value="TRANSCRIPTION FACTOR WITH C2H2 AND ZN(2)-CYS(6) DNA BINDING DOMAIN (EUROFUNG)-RELATED-RELATED"/>
    <property type="match status" value="1"/>
</dbReference>
<evidence type="ECO:0000256" key="6">
    <source>
        <dbReference type="SAM" id="Phobius"/>
    </source>
</evidence>
<dbReference type="AlphaFoldDB" id="A0A0M9WE16"/>
<dbReference type="STRING" id="229535.A0A0M9WE16"/>
<organism evidence="7 8">
    <name type="scientific">Penicillium nordicum</name>
    <dbReference type="NCBI Taxonomy" id="229535"/>
    <lineage>
        <taxon>Eukaryota</taxon>
        <taxon>Fungi</taxon>
        <taxon>Dikarya</taxon>
        <taxon>Ascomycota</taxon>
        <taxon>Pezizomycotina</taxon>
        <taxon>Eurotiomycetes</taxon>
        <taxon>Eurotiomycetidae</taxon>
        <taxon>Eurotiales</taxon>
        <taxon>Aspergillaceae</taxon>
        <taxon>Penicillium</taxon>
    </lineage>
</organism>
<reference evidence="7 8" key="1">
    <citation type="submission" date="2015-08" db="EMBL/GenBank/DDBJ databases">
        <title>Genome sequencing of Penicillium nordicum.</title>
        <authorList>
            <person name="Nguyen H.D."/>
            <person name="Seifert K.A."/>
        </authorList>
    </citation>
    <scope>NUCLEOTIDE SEQUENCE [LARGE SCALE GENOMIC DNA]</scope>
    <source>
        <strain evidence="7 8">DAOMC 185683</strain>
    </source>
</reference>
<dbReference type="GO" id="GO:0046872">
    <property type="term" value="F:metal ion binding"/>
    <property type="evidence" value="ECO:0007669"/>
    <property type="project" value="UniProtKB-KW"/>
</dbReference>
<evidence type="ECO:0008006" key="9">
    <source>
        <dbReference type="Google" id="ProtNLM"/>
    </source>
</evidence>
<gene>
    <name evidence="7" type="ORF">ACN38_g7827</name>
</gene>
<keyword evidence="3" id="KW-0805">Transcription regulation</keyword>
<comment type="caution">
    <text evidence="7">The sequence shown here is derived from an EMBL/GenBank/DDBJ whole genome shotgun (WGS) entry which is preliminary data.</text>
</comment>
<sequence>MRLLTSDSSNSSNNYSSTILGPSRLWSGGFLMACRYQQLTDMLDYFGVGYRNENVLYWHNTLMHMHMSLEEIQLFAVSLEQSESADQIPPAIEAWSSSKEGRQAVWHAAQIIRELRALAPQCLRDFTAVALYHSTLALWAYGMGVADLTGTATAKVPIWLDSPETEHVQRSISFGRGQPMLHGETPEVSAVDLCDSTTVLTVALCITIIAALMPMNPLWWSILCTLFMSYSR</sequence>
<keyword evidence="6" id="KW-0812">Transmembrane</keyword>
<keyword evidence="1" id="KW-0479">Metal-binding</keyword>
<evidence type="ECO:0000256" key="4">
    <source>
        <dbReference type="ARBA" id="ARBA00023163"/>
    </source>
</evidence>
<proteinExistence type="predicted"/>
<keyword evidence="4" id="KW-0804">Transcription</keyword>
<evidence type="ECO:0000256" key="2">
    <source>
        <dbReference type="ARBA" id="ARBA00022833"/>
    </source>
</evidence>
<evidence type="ECO:0000256" key="1">
    <source>
        <dbReference type="ARBA" id="ARBA00022723"/>
    </source>
</evidence>
<keyword evidence="2" id="KW-0862">Zinc</keyword>
<feature type="transmembrane region" description="Helical" evidence="6">
    <location>
        <begin position="199"/>
        <end position="228"/>
    </location>
</feature>
<dbReference type="OrthoDB" id="40579at2759"/>